<evidence type="ECO:0000313" key="3">
    <source>
        <dbReference type="Proteomes" id="UP000467428"/>
    </source>
</evidence>
<dbReference type="EMBL" id="AP022592">
    <property type="protein sequence ID" value="BBY46879.1"/>
    <property type="molecule type" value="Genomic_DNA"/>
</dbReference>
<feature type="region of interest" description="Disordered" evidence="1">
    <location>
        <begin position="200"/>
        <end position="236"/>
    </location>
</feature>
<evidence type="ECO:0000256" key="1">
    <source>
        <dbReference type="SAM" id="MobiDB-lite"/>
    </source>
</evidence>
<sequence length="390" mass="38602">MILPVMSLQGLVDATAHALGGARELYGQAPAASGLPSTGGLQSLKTDLSASVDSVLASWRGGGGEGYKLAGGNGVAALSDVVGADNRVGPLVVTASNESGDGRAGMNNVFSDTRSGVNAIAPSTDTPAGKQVLVSHLEGQLDRAKALLTKSQQRGQMLATMIKSAGSGYGGAPMSGGMPMGGVMGMPAMGGGMGGAMGGTSPLSSLSARSGLAGKLPGPSGSLPGRGASARGAAPASSAAKIPVGEVSFAGRGTFPKGPAAMSEAINAALDARGVTDPVARKRWHDGYMTLTGRESGHNASVVNLSDSNARGAQMSDGAPANSSRGPAQCIPTTFAGYHQPGTSTSIYEPVANVAASMNYVMDRYGVSPDGSNLASRVPQSNPGASPRGY</sequence>
<dbReference type="AlphaFoldDB" id="A0A7I7RSC4"/>
<organism evidence="2 3">
    <name type="scientific">Mycolicibacterium arabiense</name>
    <dbReference type="NCBI Taxonomy" id="1286181"/>
    <lineage>
        <taxon>Bacteria</taxon>
        <taxon>Bacillati</taxon>
        <taxon>Actinomycetota</taxon>
        <taxon>Actinomycetes</taxon>
        <taxon>Mycobacteriales</taxon>
        <taxon>Mycobacteriaceae</taxon>
        <taxon>Mycolicibacterium</taxon>
    </lineage>
</organism>
<proteinExistence type="predicted"/>
<dbReference type="KEGG" id="marz:MARA_03090"/>
<evidence type="ECO:0008006" key="4">
    <source>
        <dbReference type="Google" id="ProtNLM"/>
    </source>
</evidence>
<geneLocation type="plasmid" evidence="2">
    <name>pJCM18538</name>
</geneLocation>
<keyword evidence="2" id="KW-0614">Plasmid</keyword>
<dbReference type="Proteomes" id="UP000467428">
    <property type="component" value="Plasmid pJCM18538"/>
</dbReference>
<evidence type="ECO:0000313" key="2">
    <source>
        <dbReference type="EMBL" id="BBY46879.1"/>
    </source>
</evidence>
<keyword evidence="3" id="KW-1185">Reference proteome</keyword>
<gene>
    <name evidence="2" type="ORF">MARA_03090</name>
</gene>
<reference evidence="2 3" key="1">
    <citation type="journal article" date="2019" name="Emerg. Microbes Infect.">
        <title>Comprehensive subspecies identification of 175 nontuberculous mycobacteria species based on 7547 genomic profiles.</title>
        <authorList>
            <person name="Matsumoto Y."/>
            <person name="Kinjo T."/>
            <person name="Motooka D."/>
            <person name="Nabeya D."/>
            <person name="Jung N."/>
            <person name="Uechi K."/>
            <person name="Horii T."/>
            <person name="Iida T."/>
            <person name="Fujita J."/>
            <person name="Nakamura S."/>
        </authorList>
    </citation>
    <scope>NUCLEOTIDE SEQUENCE [LARGE SCALE GENOMIC DNA]</scope>
    <source>
        <strain evidence="2 3">JCM 18538</strain>
        <plasmid evidence="2">pJCM18538</plasmid>
    </source>
</reference>
<feature type="compositionally biased region" description="Polar residues" evidence="1">
    <location>
        <begin position="370"/>
        <end position="384"/>
    </location>
</feature>
<name>A0A7I7RSC4_9MYCO</name>
<protein>
    <recommendedName>
        <fullName evidence="4">Transglycosylase SLT domain-containing protein</fullName>
    </recommendedName>
</protein>
<feature type="region of interest" description="Disordered" evidence="1">
    <location>
        <begin position="368"/>
        <end position="390"/>
    </location>
</feature>
<accession>A0A7I7RSC4</accession>